<name>A0A5M6D435_9BACT</name>
<organism evidence="2 3">
    <name type="scientific">Roseiconus nitratireducens</name>
    <dbReference type="NCBI Taxonomy" id="2605748"/>
    <lineage>
        <taxon>Bacteria</taxon>
        <taxon>Pseudomonadati</taxon>
        <taxon>Planctomycetota</taxon>
        <taxon>Planctomycetia</taxon>
        <taxon>Pirellulales</taxon>
        <taxon>Pirellulaceae</taxon>
        <taxon>Roseiconus</taxon>
    </lineage>
</organism>
<keyword evidence="1" id="KW-0812">Transmembrane</keyword>
<feature type="transmembrane region" description="Helical" evidence="1">
    <location>
        <begin position="1796"/>
        <end position="1820"/>
    </location>
</feature>
<feature type="transmembrane region" description="Helical" evidence="1">
    <location>
        <begin position="1278"/>
        <end position="1298"/>
    </location>
</feature>
<feature type="transmembrane region" description="Helical" evidence="1">
    <location>
        <begin position="677"/>
        <end position="698"/>
    </location>
</feature>
<feature type="transmembrane region" description="Helical" evidence="1">
    <location>
        <begin position="461"/>
        <end position="478"/>
    </location>
</feature>
<reference evidence="2 3" key="1">
    <citation type="submission" date="2019-08" db="EMBL/GenBank/DDBJ databases">
        <authorList>
            <person name="Dhanesh K."/>
            <person name="Kumar G."/>
            <person name="Sasikala C."/>
            <person name="Venkata Ramana C."/>
        </authorList>
    </citation>
    <scope>NUCLEOTIDE SEQUENCE [LARGE SCALE GENOMIC DNA]</scope>
    <source>
        <strain evidence="2 3">JC645</strain>
    </source>
</reference>
<feature type="transmembrane region" description="Helical" evidence="1">
    <location>
        <begin position="2164"/>
        <end position="2183"/>
    </location>
</feature>
<feature type="transmembrane region" description="Helical" evidence="1">
    <location>
        <begin position="1840"/>
        <end position="1858"/>
    </location>
</feature>
<feature type="transmembrane region" description="Helical" evidence="1">
    <location>
        <begin position="2269"/>
        <end position="2288"/>
    </location>
</feature>
<feature type="transmembrane region" description="Helical" evidence="1">
    <location>
        <begin position="2105"/>
        <end position="2127"/>
    </location>
</feature>
<feature type="transmembrane region" description="Helical" evidence="1">
    <location>
        <begin position="1087"/>
        <end position="1108"/>
    </location>
</feature>
<feature type="transmembrane region" description="Helical" evidence="1">
    <location>
        <begin position="1728"/>
        <end position="1748"/>
    </location>
</feature>
<feature type="transmembrane region" description="Helical" evidence="1">
    <location>
        <begin position="1554"/>
        <end position="1573"/>
    </location>
</feature>
<feature type="transmembrane region" description="Helical" evidence="1">
    <location>
        <begin position="2213"/>
        <end position="2230"/>
    </location>
</feature>
<protein>
    <submittedName>
        <fullName evidence="2">Uncharacterized protein</fullName>
    </submittedName>
</protein>
<evidence type="ECO:0000313" key="2">
    <source>
        <dbReference type="EMBL" id="KAA5542093.1"/>
    </source>
</evidence>
<feature type="transmembrane region" description="Helical" evidence="1">
    <location>
        <begin position="2133"/>
        <end position="2152"/>
    </location>
</feature>
<feature type="transmembrane region" description="Helical" evidence="1">
    <location>
        <begin position="762"/>
        <end position="778"/>
    </location>
</feature>
<dbReference type="RefSeq" id="WP_150077241.1">
    <property type="nucleotide sequence ID" value="NZ_VWOX01000008.1"/>
</dbReference>
<feature type="transmembrane region" description="Helical" evidence="1">
    <location>
        <begin position="942"/>
        <end position="966"/>
    </location>
</feature>
<feature type="transmembrane region" description="Helical" evidence="1">
    <location>
        <begin position="2014"/>
        <end position="2034"/>
    </location>
</feature>
<gene>
    <name evidence="2" type="ORF">FYK55_14890</name>
</gene>
<feature type="transmembrane region" description="Helical" evidence="1">
    <location>
        <begin position="272"/>
        <end position="290"/>
    </location>
</feature>
<feature type="transmembrane region" description="Helical" evidence="1">
    <location>
        <begin position="1620"/>
        <end position="1641"/>
    </location>
</feature>
<feature type="transmembrane region" description="Helical" evidence="1">
    <location>
        <begin position="108"/>
        <end position="128"/>
    </location>
</feature>
<feature type="transmembrane region" description="Helical" evidence="1">
    <location>
        <begin position="2294"/>
        <end position="2314"/>
    </location>
</feature>
<feature type="transmembrane region" description="Helical" evidence="1">
    <location>
        <begin position="1305"/>
        <end position="1324"/>
    </location>
</feature>
<feature type="transmembrane region" description="Helical" evidence="1">
    <location>
        <begin position="1336"/>
        <end position="1358"/>
    </location>
</feature>
<keyword evidence="3" id="KW-1185">Reference proteome</keyword>
<feature type="transmembrane region" description="Helical" evidence="1">
    <location>
        <begin position="1961"/>
        <end position="1980"/>
    </location>
</feature>
<feature type="transmembrane region" description="Helical" evidence="1">
    <location>
        <begin position="2319"/>
        <end position="2339"/>
    </location>
</feature>
<feature type="transmembrane region" description="Helical" evidence="1">
    <location>
        <begin position="1475"/>
        <end position="1494"/>
    </location>
</feature>
<feature type="transmembrane region" description="Helical" evidence="1">
    <location>
        <begin position="866"/>
        <end position="888"/>
    </location>
</feature>
<feature type="transmembrane region" description="Helical" evidence="1">
    <location>
        <begin position="2236"/>
        <end position="2257"/>
    </location>
</feature>
<feature type="transmembrane region" description="Helical" evidence="1">
    <location>
        <begin position="419"/>
        <end position="441"/>
    </location>
</feature>
<comment type="caution">
    <text evidence="2">The sequence shown here is derived from an EMBL/GenBank/DDBJ whole genome shotgun (WGS) entry which is preliminary data.</text>
</comment>
<feature type="transmembrane region" description="Helical" evidence="1">
    <location>
        <begin position="1933"/>
        <end position="1955"/>
    </location>
</feature>
<feature type="transmembrane region" description="Helical" evidence="1">
    <location>
        <begin position="218"/>
        <end position="236"/>
    </location>
</feature>
<feature type="transmembrane region" description="Helical" evidence="1">
    <location>
        <begin position="140"/>
        <end position="159"/>
    </location>
</feature>
<feature type="transmembrane region" description="Helical" evidence="1">
    <location>
        <begin position="1662"/>
        <end position="1682"/>
    </location>
</feature>
<feature type="transmembrane region" description="Helical" evidence="1">
    <location>
        <begin position="38"/>
        <end position="56"/>
    </location>
</feature>
<feature type="transmembrane region" description="Helical" evidence="1">
    <location>
        <begin position="551"/>
        <end position="571"/>
    </location>
</feature>
<feature type="transmembrane region" description="Helical" evidence="1">
    <location>
        <begin position="346"/>
        <end position="364"/>
    </location>
</feature>
<keyword evidence="1" id="KW-0472">Membrane</keyword>
<feature type="transmembrane region" description="Helical" evidence="1">
    <location>
        <begin position="1449"/>
        <end position="1469"/>
    </location>
</feature>
<feature type="transmembrane region" description="Helical" evidence="1">
    <location>
        <begin position="485"/>
        <end position="513"/>
    </location>
</feature>
<feature type="transmembrane region" description="Helical" evidence="1">
    <location>
        <begin position="180"/>
        <end position="198"/>
    </location>
</feature>
<feature type="transmembrane region" description="Helical" evidence="1">
    <location>
        <begin position="1204"/>
        <end position="1226"/>
    </location>
</feature>
<feature type="transmembrane region" description="Helical" evidence="1">
    <location>
        <begin position="1247"/>
        <end position="1272"/>
    </location>
</feature>
<feature type="transmembrane region" description="Helical" evidence="1">
    <location>
        <begin position="978"/>
        <end position="998"/>
    </location>
</feature>
<feature type="transmembrane region" description="Helical" evidence="1">
    <location>
        <begin position="1034"/>
        <end position="1055"/>
    </location>
</feature>
<accession>A0A5M6D435</accession>
<evidence type="ECO:0000256" key="1">
    <source>
        <dbReference type="SAM" id="Phobius"/>
    </source>
</evidence>
<dbReference type="EMBL" id="VWOX01000008">
    <property type="protein sequence ID" value="KAA5542093.1"/>
    <property type="molecule type" value="Genomic_DNA"/>
</dbReference>
<feature type="transmembrane region" description="Helical" evidence="1">
    <location>
        <begin position="1171"/>
        <end position="1192"/>
    </location>
</feature>
<feature type="transmembrane region" description="Helical" evidence="1">
    <location>
        <begin position="243"/>
        <end position="266"/>
    </location>
</feature>
<feature type="transmembrane region" description="Helical" evidence="1">
    <location>
        <begin position="2080"/>
        <end position="2098"/>
    </location>
</feature>
<feature type="transmembrane region" description="Helical" evidence="1">
    <location>
        <begin position="900"/>
        <end position="921"/>
    </location>
</feature>
<feature type="transmembrane region" description="Helical" evidence="1">
    <location>
        <begin position="68"/>
        <end position="88"/>
    </location>
</feature>
<evidence type="ECO:0000313" key="3">
    <source>
        <dbReference type="Proteomes" id="UP000324479"/>
    </source>
</evidence>
<feature type="transmembrane region" description="Helical" evidence="1">
    <location>
        <begin position="369"/>
        <end position="386"/>
    </location>
</feature>
<feature type="transmembrane region" description="Helical" evidence="1">
    <location>
        <begin position="2054"/>
        <end position="2074"/>
    </location>
</feature>
<feature type="transmembrane region" description="Helical" evidence="1">
    <location>
        <begin position="1120"/>
        <end position="1138"/>
    </location>
</feature>
<feature type="transmembrane region" description="Helical" evidence="1">
    <location>
        <begin position="1891"/>
        <end position="1912"/>
    </location>
</feature>
<feature type="transmembrane region" description="Helical" evidence="1">
    <location>
        <begin position="2345"/>
        <end position="2367"/>
    </location>
</feature>
<feature type="transmembrane region" description="Helical" evidence="1">
    <location>
        <begin position="392"/>
        <end position="412"/>
    </location>
</feature>
<feature type="transmembrane region" description="Helical" evidence="1">
    <location>
        <begin position="1005"/>
        <end position="1028"/>
    </location>
</feature>
<feature type="transmembrane region" description="Helical" evidence="1">
    <location>
        <begin position="737"/>
        <end position="756"/>
    </location>
</feature>
<feature type="transmembrane region" description="Helical" evidence="1">
    <location>
        <begin position="6"/>
        <end position="31"/>
    </location>
</feature>
<feature type="transmembrane region" description="Helical" evidence="1">
    <location>
        <begin position="578"/>
        <end position="597"/>
    </location>
</feature>
<dbReference type="Proteomes" id="UP000324479">
    <property type="component" value="Unassembled WGS sequence"/>
</dbReference>
<feature type="transmembrane region" description="Helical" evidence="1">
    <location>
        <begin position="1420"/>
        <end position="1442"/>
    </location>
</feature>
<feature type="transmembrane region" description="Helical" evidence="1">
    <location>
        <begin position="1585"/>
        <end position="1605"/>
    </location>
</feature>
<feature type="transmembrane region" description="Helical" evidence="1">
    <location>
        <begin position="1987"/>
        <end position="2008"/>
    </location>
</feature>
<sequence length="2386" mass="257376">MNTPAVFIGLFYGVLSAVVCYVVSMITGGLFARPFYRLYSRFLIAICSVMLLAPGLRWVAMSSDGKTATILLTLAQYLVVGILGYGVFRFNRDFMKRLFFKRHTAAYFIFGTLANATLVTLAFLHVAVTATPGWTESAAGLVSAANYGPFLVLLAAMVFHTDFHLKRARGESPRFGRFTFLGYAISFVGLALSIVPHLHDAITQLQITAASTPHLHNFFSAQALLIAILLYGWLVYRYESIPPLFLLLLAIIGEYHVLVTQWAIRAWGAECWGIASLPLFTGLVALDHYFSDWDRRKREVSGHIADEDAIRFATPFRWVGIGLAIALCAVTLWTRFYTTPGASPAWLFWTFVVYALFFQGLAVFRRTPALLYVGSFLGLMAALFGIEPLGSGASTLLIAFLSVGWAATAIAGQRRGMKLSWCTPLSDSALIAAIVTTVIVFSKHLLGEAPYEFQRVGPFDAAALVAAAGAFLGTAWLYRSRVPVFGCLIALATAVPPWNAWIGLAATAAGVILESRLRGERKTALDDRILMFGQVPLPMADVLPSLYTKPLAFGAIPLTLIGLVVSATHVLRGDLSTFVLSGTFTAAIALIILTWTYRTKWLYLTALATWYFSIHSLAQATIVPQLPSKDVLGAHLLVASGISLAGWIIASVYAWWCGAMLVRVAEAKEAGYRERRVYYAGLLYHVTGAATLGLLFAIGSTWLATPCNRWWLMAAATICTGILAWAASVYRSQIGSSLALVGLSLLLLIGIDAFGISPIDGAAVIAGLAAAAVSCFIPRKRPAENAPTIATTQWLTDSSLLQAQGTQLWIQPVCVYSIICTLAAIATTFRLPSTALGSIELASTAPLVYLAAAAALFLCTRTFRNVGIYVGSILMVFAAAHTALWQYGSMLGSSIAWTHLSLASVICLAFCLAAGALATLLNRRIPPPDREPSNWLRDLRGFYAGTTVHVALFASVVALIALALVVLLGDDSLATPTWWMIGGCSLLTASFTVLARLYQSRIPVYGALITGSIGCVGLAEILLSPAAWHRYEMVMIPLAGVALGAASWLIARWEVPQESLEPKRPRRPYDCWDSPPLPMVSLDASRWSIPLSHASVALALLALGRVGFAWIQQATASQPPWQWSLPIYLSSIALLIATKTHRTRWLRFATEDATAAPDRQLANADWAERGVLYVLSILTFGAATHATLQLVAMGGLPWTLAAGWHALLTSLLVVAGWLVATVYTPWRRSRVATPGHERSELQVEADVSLYSGLLHQVLLLVSILTLCGLGFLCLPPHPLSLPVAGATFVLVVYFALAGDTYRSSICNYLSLAALAMGTAEWAAITTASDTLVAPRAVSSLALLGLVLACLAVWLTRLLKTSDNHFRFPFRFPAPWEDSPLPVQSTCRGTAWRNPLTHASLVLSLVTVAAVVIRHGADLNFASGAADAALTGLAAFATLLLSARLYNSPGWTYVAATILAVTSVPVLSLLNRTDAQLGIVLGALAVGFWIAAVLAEWRSASRSAGQSFSDQERNGPTAAEQLIRLYANPFLRCSAFLSIIAIGHGLAVWNLEGWSAAQPTLFIASALGAINFLLNARTMCSLRQPNWAQTLVYLACTSFLIGYLAFNSIQWQDLIQLGPSTGVAALAMSVLGWMLVASGRSATPSEPQKITARLSFGQPFSRFAWVLSFTSITLSILSIVILIEGTASSSAAQIEWGVPDRAQLWTPAIALLLAGAVAAISVRVERRIGWLHTAVFLVSNGVILLLTSLTSWPLHTMTIAILLWMNALIFAGQLVKANRTRARKLLGLPDTHCERPFLAWPLVVVVVILSGEFGFLANAYLGSRFSLIRTPAVTELSNTWPWLRVNLLCGLALLQIFILHPRSAYLHLLVGSSIACLAGMGLSSVWGITPDVAIATLGLGWGLLAAIVHRPSAGKLSGWMRLPVSSGRRAAGERILRGWSIALIGTALAITLPVGMHSRPDYPNVSITLLLAILAALTIGLRWRDVRGIFVSAALLPLCLTATCVHYGYQQQLLGYGGLVSALIATIYLGVSRMLLSRGDGPGTDSFRVRVAQGLLVVADALGGAVAILAVWSVVAAQPTVSTALSLLLISLCWVYMAWQSGTERYVFSALVGFFVAAIYCGHSVLGIDLIGNSIAAFLVIVYVYLMYAVNVLCGRSGDEKLQAFVRPSYIVALALPATLLAAVPFEQRGPAAFILLAAASFYFTVSHRTHTRWTSYAAILLVNVAIYLWVPTARQITGLYQLYVIPAAITVLIFAHLHRRDLNPNVLSAIRLGATSLILAVSTFEVFVSRESSLLEFVVVLSLSLAGVVAGIALRIKPFVYTGLAFLILNVVGQLGLQFHRETGVTRAVILIAVGLLVLVAMIFFNVHRERILRQYRGFLMDDQWK</sequence>
<proteinExistence type="predicted"/>
<feature type="transmembrane region" description="Helical" evidence="1">
    <location>
        <begin position="634"/>
        <end position="656"/>
    </location>
</feature>
<feature type="transmembrane region" description="Helical" evidence="1">
    <location>
        <begin position="808"/>
        <end position="829"/>
    </location>
</feature>
<feature type="transmembrane region" description="Helical" evidence="1">
    <location>
        <begin position="1702"/>
        <end position="1721"/>
    </location>
</feature>
<feature type="transmembrane region" description="Helical" evidence="1">
    <location>
        <begin position="1865"/>
        <end position="1885"/>
    </location>
</feature>
<keyword evidence="1" id="KW-1133">Transmembrane helix</keyword>
<feature type="transmembrane region" description="Helical" evidence="1">
    <location>
        <begin position="316"/>
        <end position="334"/>
    </location>
</feature>
<feature type="transmembrane region" description="Helical" evidence="1">
    <location>
        <begin position="2189"/>
        <end position="2206"/>
    </location>
</feature>
<feature type="transmembrane region" description="Helical" evidence="1">
    <location>
        <begin position="841"/>
        <end position="859"/>
    </location>
</feature>
<feature type="transmembrane region" description="Helical" evidence="1">
    <location>
        <begin position="1754"/>
        <end position="1775"/>
    </location>
</feature>
<feature type="transmembrane region" description="Helical" evidence="1">
    <location>
        <begin position="710"/>
        <end position="730"/>
    </location>
</feature>